<feature type="transmembrane region" description="Helical" evidence="1">
    <location>
        <begin position="220"/>
        <end position="239"/>
    </location>
</feature>
<sequence>MLAVNAIAASLAGPVIALLVGPALGVLLLWFYEWFVGRLEKRPVAEVARPRARRIVAGALGGLGLAAVTIGVIALLGGYRITDWGTLSGALTVVGMMCAVAVAEEVLFRGVVLRLLQRAFGTWIALAGSAALFGLLHLLNPGASPWGAVSIAVEAGLMLGAAFVATGSLWLPIGLHLGWNVALVAVFGTVTSGSDAQGSLVSAVTEGPVWLTGGAFGPEASLVAIVACSIVTIVLLVRAHRDGRIVARPRRERTAAPLF</sequence>
<dbReference type="Proteomes" id="UP000598426">
    <property type="component" value="Unassembled WGS sequence"/>
</dbReference>
<keyword evidence="4" id="KW-1185">Reference proteome</keyword>
<feature type="transmembrane region" description="Helical" evidence="1">
    <location>
        <begin position="55"/>
        <end position="81"/>
    </location>
</feature>
<dbReference type="PANTHER" id="PTHR39430">
    <property type="entry name" value="MEMBRANE-ASSOCIATED PROTEASE-RELATED"/>
    <property type="match status" value="1"/>
</dbReference>
<dbReference type="Pfam" id="PF02517">
    <property type="entry name" value="Rce1-like"/>
    <property type="match status" value="1"/>
</dbReference>
<reference evidence="3 4" key="1">
    <citation type="submission" date="2020-09" db="EMBL/GenBank/DDBJ databases">
        <title>Isolation and identification of active actinomycetes.</title>
        <authorList>
            <person name="Li X."/>
        </authorList>
    </citation>
    <scope>NUCLEOTIDE SEQUENCE [LARGE SCALE GENOMIC DNA]</scope>
    <source>
        <strain evidence="3 4">NEAU-LLC</strain>
    </source>
</reference>
<feature type="transmembrane region" description="Helical" evidence="1">
    <location>
        <begin position="6"/>
        <end position="35"/>
    </location>
</feature>
<feature type="transmembrane region" description="Helical" evidence="1">
    <location>
        <begin position="145"/>
        <end position="165"/>
    </location>
</feature>
<feature type="transmembrane region" description="Helical" evidence="1">
    <location>
        <begin position="120"/>
        <end position="139"/>
    </location>
</feature>
<accession>A0ABR8NSY8</accession>
<keyword evidence="3" id="KW-0645">Protease</keyword>
<gene>
    <name evidence="3" type="ORF">IF188_14200</name>
</gene>
<dbReference type="EMBL" id="JACXZS010000009">
    <property type="protein sequence ID" value="MBD3942847.1"/>
    <property type="molecule type" value="Genomic_DNA"/>
</dbReference>
<keyword evidence="1" id="KW-1133">Transmembrane helix</keyword>
<name>A0ABR8NSY8_9MICO</name>
<protein>
    <submittedName>
        <fullName evidence="3">CPBP family intramembrane metalloprotease</fullName>
    </submittedName>
</protein>
<evidence type="ECO:0000313" key="3">
    <source>
        <dbReference type="EMBL" id="MBD3942847.1"/>
    </source>
</evidence>
<evidence type="ECO:0000313" key="4">
    <source>
        <dbReference type="Proteomes" id="UP000598426"/>
    </source>
</evidence>
<keyword evidence="3" id="KW-0482">Metalloprotease</keyword>
<feature type="domain" description="CAAX prenyl protease 2/Lysostaphin resistance protein A-like" evidence="2">
    <location>
        <begin position="90"/>
        <end position="181"/>
    </location>
</feature>
<keyword evidence="3" id="KW-0378">Hydrolase</keyword>
<feature type="transmembrane region" description="Helical" evidence="1">
    <location>
        <begin position="177"/>
        <end position="200"/>
    </location>
</feature>
<evidence type="ECO:0000256" key="1">
    <source>
        <dbReference type="SAM" id="Phobius"/>
    </source>
</evidence>
<evidence type="ECO:0000259" key="2">
    <source>
        <dbReference type="Pfam" id="PF02517"/>
    </source>
</evidence>
<keyword evidence="1" id="KW-0472">Membrane</keyword>
<keyword evidence="1" id="KW-0812">Transmembrane</keyword>
<feature type="transmembrane region" description="Helical" evidence="1">
    <location>
        <begin position="87"/>
        <end position="108"/>
    </location>
</feature>
<proteinExistence type="predicted"/>
<dbReference type="InterPro" id="IPR003675">
    <property type="entry name" value="Rce1/LyrA-like_dom"/>
</dbReference>
<dbReference type="GO" id="GO:0008237">
    <property type="term" value="F:metallopeptidase activity"/>
    <property type="evidence" value="ECO:0007669"/>
    <property type="project" value="UniProtKB-KW"/>
</dbReference>
<organism evidence="3 4">
    <name type="scientific">Microbacterium helvum</name>
    <dbReference type="NCBI Taxonomy" id="2773713"/>
    <lineage>
        <taxon>Bacteria</taxon>
        <taxon>Bacillati</taxon>
        <taxon>Actinomycetota</taxon>
        <taxon>Actinomycetes</taxon>
        <taxon>Micrococcales</taxon>
        <taxon>Microbacteriaceae</taxon>
        <taxon>Microbacterium</taxon>
    </lineage>
</organism>
<comment type="caution">
    <text evidence="3">The sequence shown here is derived from an EMBL/GenBank/DDBJ whole genome shotgun (WGS) entry which is preliminary data.</text>
</comment>
<dbReference type="PANTHER" id="PTHR39430:SF1">
    <property type="entry name" value="PROTEASE"/>
    <property type="match status" value="1"/>
</dbReference>